<gene>
    <name evidence="3" type="ORF">Daus18300_013716</name>
</gene>
<proteinExistence type="predicted"/>
<dbReference type="Proteomes" id="UP001583177">
    <property type="component" value="Unassembled WGS sequence"/>
</dbReference>
<dbReference type="Pfam" id="PF13472">
    <property type="entry name" value="Lipase_GDSL_2"/>
    <property type="match status" value="1"/>
</dbReference>
<accession>A0ABR3VXY9</accession>
<dbReference type="SUPFAM" id="SSF52266">
    <property type="entry name" value="SGNH hydrolase"/>
    <property type="match status" value="1"/>
</dbReference>
<comment type="caution">
    <text evidence="3">The sequence shown here is derived from an EMBL/GenBank/DDBJ whole genome shotgun (WGS) entry which is preliminary data.</text>
</comment>
<dbReference type="EMBL" id="JAWRVE010000226">
    <property type="protein sequence ID" value="KAL1848116.1"/>
    <property type="molecule type" value="Genomic_DNA"/>
</dbReference>
<dbReference type="Gene3D" id="3.40.50.1110">
    <property type="entry name" value="SGNH hydrolase"/>
    <property type="match status" value="1"/>
</dbReference>
<dbReference type="InterPro" id="IPR036514">
    <property type="entry name" value="SGNH_hydro_sf"/>
</dbReference>
<feature type="chain" id="PRO_5047404552" description="SGNH hydrolase-type esterase domain-containing protein" evidence="1">
    <location>
        <begin position="18"/>
        <end position="280"/>
    </location>
</feature>
<sequence>MLRDIFFLSIAAAVASALPRGITVIPGGNADTVTPLTALSSSSGGGGVAARQAPAPVPAAAVPLRIMSLGASVTFGTGSTTGDSYRKDLRDKLVAAGQTVNFVGEFENGNFTNRQVEATPGFVIDQIANSANTTVPRFLPNLVLLDAGTNNCNKGGTVPDAAANVSSLISRIYAQSPGSTVILASVLVNKVPEQEACRVDINNQYGALATQLAGQGAKFVLVDMRSPDGPTTNDLADTRHPNDAGYQKVANVWMQGIQQVIAKGFITPAAENGIPADGGA</sequence>
<protein>
    <recommendedName>
        <fullName evidence="2">SGNH hydrolase-type esterase domain-containing protein</fullName>
    </recommendedName>
</protein>
<feature type="domain" description="SGNH hydrolase-type esterase" evidence="2">
    <location>
        <begin position="69"/>
        <end position="247"/>
    </location>
</feature>
<dbReference type="InterPro" id="IPR051532">
    <property type="entry name" value="Ester_Hydrolysis_Enzymes"/>
</dbReference>
<reference evidence="3 4" key="1">
    <citation type="journal article" date="2024" name="IMA Fungus">
        <title>IMA Genome - F19 : A genome assembly and annotation guide to empower mycologists, including annotated draft genome sequences of Ceratocystis pirilliformis, Diaporthe australafricana, Fusarium ophioides, Paecilomyces lecythidis, and Sporothrix stenoceras.</title>
        <authorList>
            <person name="Aylward J."/>
            <person name="Wilson A.M."/>
            <person name="Visagie C.M."/>
            <person name="Spraker J."/>
            <person name="Barnes I."/>
            <person name="Buitendag C."/>
            <person name="Ceriani C."/>
            <person name="Del Mar Angel L."/>
            <person name="du Plessis D."/>
            <person name="Fuchs T."/>
            <person name="Gasser K."/>
            <person name="Kramer D."/>
            <person name="Li W."/>
            <person name="Munsamy K."/>
            <person name="Piso A."/>
            <person name="Price J.L."/>
            <person name="Sonnekus B."/>
            <person name="Thomas C."/>
            <person name="van der Nest A."/>
            <person name="van Dijk A."/>
            <person name="van Heerden A."/>
            <person name="van Vuuren N."/>
            <person name="Yilmaz N."/>
            <person name="Duong T.A."/>
            <person name="van der Merwe N.A."/>
            <person name="Wingfield M.J."/>
            <person name="Wingfield B.D."/>
        </authorList>
    </citation>
    <scope>NUCLEOTIDE SEQUENCE [LARGE SCALE GENOMIC DNA]</scope>
    <source>
        <strain evidence="3 4">CMW 18300</strain>
    </source>
</reference>
<keyword evidence="4" id="KW-1185">Reference proteome</keyword>
<evidence type="ECO:0000259" key="2">
    <source>
        <dbReference type="Pfam" id="PF13472"/>
    </source>
</evidence>
<name>A0ABR3VXY9_9PEZI</name>
<feature type="signal peptide" evidence="1">
    <location>
        <begin position="1"/>
        <end position="17"/>
    </location>
</feature>
<dbReference type="PANTHER" id="PTHR30383">
    <property type="entry name" value="THIOESTERASE 1/PROTEASE 1/LYSOPHOSPHOLIPASE L1"/>
    <property type="match status" value="1"/>
</dbReference>
<dbReference type="PANTHER" id="PTHR30383:SF31">
    <property type="entry name" value="SGNH HYDROLASE-TYPE ESTERASE DOMAIN-CONTAINING PROTEIN-RELATED"/>
    <property type="match status" value="1"/>
</dbReference>
<evidence type="ECO:0000256" key="1">
    <source>
        <dbReference type="SAM" id="SignalP"/>
    </source>
</evidence>
<keyword evidence="1" id="KW-0732">Signal</keyword>
<dbReference type="InterPro" id="IPR013830">
    <property type="entry name" value="SGNH_hydro"/>
</dbReference>
<organism evidence="3 4">
    <name type="scientific">Diaporthe australafricana</name>
    <dbReference type="NCBI Taxonomy" id="127596"/>
    <lineage>
        <taxon>Eukaryota</taxon>
        <taxon>Fungi</taxon>
        <taxon>Dikarya</taxon>
        <taxon>Ascomycota</taxon>
        <taxon>Pezizomycotina</taxon>
        <taxon>Sordariomycetes</taxon>
        <taxon>Sordariomycetidae</taxon>
        <taxon>Diaporthales</taxon>
        <taxon>Diaporthaceae</taxon>
        <taxon>Diaporthe</taxon>
    </lineage>
</organism>
<evidence type="ECO:0000313" key="4">
    <source>
        <dbReference type="Proteomes" id="UP001583177"/>
    </source>
</evidence>
<evidence type="ECO:0000313" key="3">
    <source>
        <dbReference type="EMBL" id="KAL1848116.1"/>
    </source>
</evidence>